<dbReference type="EMBL" id="FNRJ01000024">
    <property type="protein sequence ID" value="SEB15445.1"/>
    <property type="molecule type" value="Genomic_DNA"/>
</dbReference>
<dbReference type="OrthoDB" id="8687889at2"/>
<protein>
    <recommendedName>
        <fullName evidence="3">EthD domain-containing protein</fullName>
    </recommendedName>
</protein>
<keyword evidence="2" id="KW-1185">Reference proteome</keyword>
<proteinExistence type="predicted"/>
<dbReference type="SUPFAM" id="SSF54909">
    <property type="entry name" value="Dimeric alpha+beta barrel"/>
    <property type="match status" value="1"/>
</dbReference>
<evidence type="ECO:0008006" key="3">
    <source>
        <dbReference type="Google" id="ProtNLM"/>
    </source>
</evidence>
<sequence length="223" mass="26279">MAFCCIIKKNGLGKFKKRELIKILREEVLNILDCQKAFLHIPSTVEDKHTNDGVSEHHIIEFFLDDLSSLEKGIHHIRSKLYSMGSYSEPIIQILLTREYEYKNNPIDEEKKFSYFVEYTGITNNDTAWCNHYIKNHVELMKKLPNIKQIVVHTPLAWIYPEGTHIFRSLLCNRVSFQTKRDFDSALKSSVRDEMREDYKKFPRFDGICTHYAMETYSIMAES</sequence>
<dbReference type="Gene3D" id="3.30.70.100">
    <property type="match status" value="1"/>
</dbReference>
<name>A0A1H4H0S9_9GAMM</name>
<dbReference type="RefSeq" id="WP_139253959.1">
    <property type="nucleotide sequence ID" value="NZ_FNRJ01000024.1"/>
</dbReference>
<evidence type="ECO:0000313" key="1">
    <source>
        <dbReference type="EMBL" id="SEB15445.1"/>
    </source>
</evidence>
<organism evidence="1 2">
    <name type="scientific">Marinobacterium iners DSM 11526</name>
    <dbReference type="NCBI Taxonomy" id="1122198"/>
    <lineage>
        <taxon>Bacteria</taxon>
        <taxon>Pseudomonadati</taxon>
        <taxon>Pseudomonadota</taxon>
        <taxon>Gammaproteobacteria</taxon>
        <taxon>Oceanospirillales</taxon>
        <taxon>Oceanospirillaceae</taxon>
        <taxon>Marinobacterium</taxon>
    </lineage>
</organism>
<evidence type="ECO:0000313" key="2">
    <source>
        <dbReference type="Proteomes" id="UP000242469"/>
    </source>
</evidence>
<dbReference type="AlphaFoldDB" id="A0A1H4H0S9"/>
<dbReference type="InterPro" id="IPR011008">
    <property type="entry name" value="Dimeric_a/b-barrel"/>
</dbReference>
<reference evidence="2" key="1">
    <citation type="submission" date="2016-10" db="EMBL/GenBank/DDBJ databases">
        <authorList>
            <person name="Varghese N."/>
            <person name="Submissions S."/>
        </authorList>
    </citation>
    <scope>NUCLEOTIDE SEQUENCE [LARGE SCALE GENOMIC DNA]</scope>
    <source>
        <strain evidence="2">DSM 11526</strain>
    </source>
</reference>
<accession>A0A1H4H0S9</accession>
<dbReference type="Proteomes" id="UP000242469">
    <property type="component" value="Unassembled WGS sequence"/>
</dbReference>
<gene>
    <name evidence="1" type="ORF">SAMN02745729_12433</name>
</gene>